<sequence>MQRSASSDCGVQATLLFLYVIVLTVIGYRLQFDSVCNMDVDPGGSSSSLFGLKLKLELLFLIFSHKRRFFFHFLGFQAYKFPRCVYDIILHVVLARNPQNRCKPFSAELGSLRPSTSTAAGRAHGPTDNYTLGIGLPPEIVGTFMLAYTTFSPTDPK</sequence>
<feature type="non-terminal residue" evidence="2">
    <location>
        <position position="1"/>
    </location>
</feature>
<name>A0AAV6MAU4_9ROSI</name>
<evidence type="ECO:0000313" key="3">
    <source>
        <dbReference type="Proteomes" id="UP000685013"/>
    </source>
</evidence>
<dbReference type="AlphaFoldDB" id="A0AAV6MAU4"/>
<organism evidence="2 3">
    <name type="scientific">Cucurbita argyrosperma subsp. sororia</name>
    <dbReference type="NCBI Taxonomy" id="37648"/>
    <lineage>
        <taxon>Eukaryota</taxon>
        <taxon>Viridiplantae</taxon>
        <taxon>Streptophyta</taxon>
        <taxon>Embryophyta</taxon>
        <taxon>Tracheophyta</taxon>
        <taxon>Spermatophyta</taxon>
        <taxon>Magnoliopsida</taxon>
        <taxon>eudicotyledons</taxon>
        <taxon>Gunneridae</taxon>
        <taxon>Pentapetalae</taxon>
        <taxon>rosids</taxon>
        <taxon>fabids</taxon>
        <taxon>Cucurbitales</taxon>
        <taxon>Cucurbitaceae</taxon>
        <taxon>Cucurbiteae</taxon>
        <taxon>Cucurbita</taxon>
    </lineage>
</organism>
<evidence type="ECO:0000256" key="1">
    <source>
        <dbReference type="SAM" id="Phobius"/>
    </source>
</evidence>
<dbReference type="EMBL" id="JAGKQH010000015">
    <property type="protein sequence ID" value="KAG6578762.1"/>
    <property type="molecule type" value="Genomic_DNA"/>
</dbReference>
<keyword evidence="1" id="KW-0812">Transmembrane</keyword>
<accession>A0AAV6MAU4</accession>
<evidence type="ECO:0000313" key="2">
    <source>
        <dbReference type="EMBL" id="KAG6578762.1"/>
    </source>
</evidence>
<keyword evidence="1" id="KW-0472">Membrane</keyword>
<dbReference type="Proteomes" id="UP000685013">
    <property type="component" value="Chromosome 15"/>
</dbReference>
<proteinExistence type="predicted"/>
<comment type="caution">
    <text evidence="2">The sequence shown here is derived from an EMBL/GenBank/DDBJ whole genome shotgun (WGS) entry which is preliminary data.</text>
</comment>
<keyword evidence="3" id="KW-1185">Reference proteome</keyword>
<feature type="transmembrane region" description="Helical" evidence="1">
    <location>
        <begin position="12"/>
        <end position="32"/>
    </location>
</feature>
<gene>
    <name evidence="2" type="primary">PIP2-5</name>
    <name evidence="2" type="ORF">SDJN03_23210</name>
</gene>
<protein>
    <submittedName>
        <fullName evidence="2">Aquaporin PIP2-5</fullName>
    </submittedName>
</protein>
<reference evidence="2 3" key="1">
    <citation type="journal article" date="2021" name="Hortic Res">
        <title>The domestication of Cucurbita argyrosperma as revealed by the genome of its wild relative.</title>
        <authorList>
            <person name="Barrera-Redondo J."/>
            <person name="Sanchez-de la Vega G."/>
            <person name="Aguirre-Liguori J.A."/>
            <person name="Castellanos-Morales G."/>
            <person name="Gutierrez-Guerrero Y.T."/>
            <person name="Aguirre-Dugua X."/>
            <person name="Aguirre-Planter E."/>
            <person name="Tenaillon M.I."/>
            <person name="Lira-Saade R."/>
            <person name="Eguiarte L.E."/>
        </authorList>
    </citation>
    <scope>NUCLEOTIDE SEQUENCE [LARGE SCALE GENOMIC DNA]</scope>
    <source>
        <strain evidence="2">JBR-2021</strain>
    </source>
</reference>
<keyword evidence="1" id="KW-1133">Transmembrane helix</keyword>